<keyword evidence="4" id="KW-0344">Guanine-nucleotide releasing factor</keyword>
<accession>A0A7R8X7V5</accession>
<dbReference type="Gene3D" id="1.25.10.10">
    <property type="entry name" value="Leucine-rich Repeat Variant"/>
    <property type="match status" value="2"/>
</dbReference>
<name>A0A7R8X7V5_9CRUS</name>
<evidence type="ECO:0000313" key="7">
    <source>
        <dbReference type="EMBL" id="CAD7241311.1"/>
    </source>
</evidence>
<dbReference type="InterPro" id="IPR016024">
    <property type="entry name" value="ARM-type_fold"/>
</dbReference>
<gene>
    <name evidence="7" type="ORF">DSTB1V02_LOCUS1311</name>
</gene>
<proteinExistence type="inferred from homology"/>
<dbReference type="PANTHER" id="PTHR12425">
    <property type="entry name" value="SYNEMBRYN"/>
    <property type="match status" value="1"/>
</dbReference>
<dbReference type="EMBL" id="LR899637">
    <property type="protein sequence ID" value="CAD7241311.1"/>
    <property type="molecule type" value="Genomic_DNA"/>
</dbReference>
<organism evidence="7">
    <name type="scientific">Darwinula stevensoni</name>
    <dbReference type="NCBI Taxonomy" id="69355"/>
    <lineage>
        <taxon>Eukaryota</taxon>
        <taxon>Metazoa</taxon>
        <taxon>Ecdysozoa</taxon>
        <taxon>Arthropoda</taxon>
        <taxon>Crustacea</taxon>
        <taxon>Oligostraca</taxon>
        <taxon>Ostracoda</taxon>
        <taxon>Podocopa</taxon>
        <taxon>Podocopida</taxon>
        <taxon>Darwinulocopina</taxon>
        <taxon>Darwinuloidea</taxon>
        <taxon>Darwinulidae</taxon>
        <taxon>Darwinula</taxon>
    </lineage>
</organism>
<keyword evidence="5" id="KW-0143">Chaperone</keyword>
<dbReference type="OrthoDB" id="5585685at2759"/>
<dbReference type="PRINTS" id="PR01802">
    <property type="entry name" value="SYNEMBRYN"/>
</dbReference>
<dbReference type="InterPro" id="IPR011989">
    <property type="entry name" value="ARM-like"/>
</dbReference>
<dbReference type="Pfam" id="PF10165">
    <property type="entry name" value="Ric8"/>
    <property type="match status" value="1"/>
</dbReference>
<evidence type="ECO:0000256" key="4">
    <source>
        <dbReference type="ARBA" id="ARBA00022658"/>
    </source>
</evidence>
<dbReference type="EMBL" id="CAJPEV010000120">
    <property type="protein sequence ID" value="CAG0880915.1"/>
    <property type="molecule type" value="Genomic_DNA"/>
</dbReference>
<comment type="similarity">
    <text evidence="2">Belongs to the synembryn family.</text>
</comment>
<dbReference type="GO" id="GO:0007186">
    <property type="term" value="P:G protein-coupled receptor signaling pathway"/>
    <property type="evidence" value="ECO:0007669"/>
    <property type="project" value="TreeGrafter"/>
</dbReference>
<evidence type="ECO:0000256" key="2">
    <source>
        <dbReference type="ARBA" id="ARBA00009049"/>
    </source>
</evidence>
<dbReference type="SUPFAM" id="SSF48371">
    <property type="entry name" value="ARM repeat"/>
    <property type="match status" value="1"/>
</dbReference>
<keyword evidence="8" id="KW-1185">Reference proteome</keyword>
<evidence type="ECO:0000256" key="6">
    <source>
        <dbReference type="SAM" id="MobiDB-lite"/>
    </source>
</evidence>
<dbReference type="GO" id="GO:0005938">
    <property type="term" value="C:cell cortex"/>
    <property type="evidence" value="ECO:0007669"/>
    <property type="project" value="UniProtKB-SubCell"/>
</dbReference>
<sequence length="546" mass="61537">MMEKYLEKLEGSSELEAKELLTTFTEEYGSKFTFPELSEGNLRVKFWSLLQKLLQDNEKSGLRKQCLEVVRILSRERAGLDSALQPEMIAVLLDLSFLKESSGSYLLKACKQGDSATIIEAQKCLCNLTFHSDRTKEALCTEEYAQNLIARLKMWSSAEIPYDVKFFDVKLLFIVTAVSFAMRTYVRDYCNGISIIGGGLQRVAGCDKESSKPLVLTVQDSDLCCEILKVLFNVCSVKDLTEEDEKRQSKTLVESLRKLLLSTGDKKEETVSNVVNLLTVLDGESFQVLTTPMPKNAKEKTTIEYDGINVSAIHALLAFLDGRLENPQCSKPLAEAVCPALKALIRVCRANRYARKYLRKEILPPLRDVMHRPEEGNTIRGKLCRLLTSPHTGVKDLAAELLFVLCKERVARLVKYAGYGNSAGMLAAKGLMLGGNGMVSDYSSEEEDSDTEEYLEAQDQINPITGCYEEPHENPMEKMTDEQKEYEAMKLVNLLDKMNREGVIQPMRVGEDGRPHRIEHVLELQEHLPQNFKPQERQGDQDSDSD</sequence>
<comment type="subcellular location">
    <subcellularLocation>
        <location evidence="1">Cytoplasm</location>
        <location evidence="1">Cell cortex</location>
    </subcellularLocation>
</comment>
<evidence type="ECO:0008006" key="9">
    <source>
        <dbReference type="Google" id="ProtNLM"/>
    </source>
</evidence>
<dbReference type="PANTHER" id="PTHR12425:SF5">
    <property type="entry name" value="SYNEMBRYN"/>
    <property type="match status" value="1"/>
</dbReference>
<evidence type="ECO:0000256" key="5">
    <source>
        <dbReference type="ARBA" id="ARBA00023186"/>
    </source>
</evidence>
<dbReference type="Proteomes" id="UP000677054">
    <property type="component" value="Unassembled WGS sequence"/>
</dbReference>
<evidence type="ECO:0000313" key="8">
    <source>
        <dbReference type="Proteomes" id="UP000677054"/>
    </source>
</evidence>
<evidence type="ECO:0000256" key="1">
    <source>
        <dbReference type="ARBA" id="ARBA00004544"/>
    </source>
</evidence>
<dbReference type="AlphaFoldDB" id="A0A7R8X7V5"/>
<dbReference type="InterPro" id="IPR019318">
    <property type="entry name" value="Gua_nucleotide_exch_fac_Ric8"/>
</dbReference>
<evidence type="ECO:0000256" key="3">
    <source>
        <dbReference type="ARBA" id="ARBA00022490"/>
    </source>
</evidence>
<keyword evidence="3" id="KW-0963">Cytoplasm</keyword>
<dbReference type="GO" id="GO:0005085">
    <property type="term" value="F:guanyl-nucleotide exchange factor activity"/>
    <property type="evidence" value="ECO:0007669"/>
    <property type="project" value="UniProtKB-KW"/>
</dbReference>
<protein>
    <recommendedName>
        <fullName evidence="9">Synembryn-A</fullName>
    </recommendedName>
</protein>
<reference evidence="7" key="1">
    <citation type="submission" date="2020-11" db="EMBL/GenBank/DDBJ databases">
        <authorList>
            <person name="Tran Van P."/>
        </authorList>
    </citation>
    <scope>NUCLEOTIDE SEQUENCE</scope>
</reference>
<dbReference type="InterPro" id="IPR008376">
    <property type="entry name" value="Chaperone_Ric-8_A/B"/>
</dbReference>
<feature type="region of interest" description="Disordered" evidence="6">
    <location>
        <begin position="525"/>
        <end position="546"/>
    </location>
</feature>
<dbReference type="GO" id="GO:0001965">
    <property type="term" value="F:G-protein alpha-subunit binding"/>
    <property type="evidence" value="ECO:0007669"/>
    <property type="project" value="TreeGrafter"/>
</dbReference>